<evidence type="ECO:0000256" key="2">
    <source>
        <dbReference type="ARBA" id="ARBA00023136"/>
    </source>
</evidence>
<dbReference type="InterPro" id="IPR018660">
    <property type="entry name" value="MliC"/>
</dbReference>
<evidence type="ECO:0000259" key="6">
    <source>
        <dbReference type="Pfam" id="PF09864"/>
    </source>
</evidence>
<reference evidence="7" key="1">
    <citation type="journal article" date="2022" name="Res Sq">
        <title>Evolution of multicellular longitudinally dividing oral cavity symbionts (Neisseriaceae).</title>
        <authorList>
            <person name="Nyongesa S."/>
            <person name="Weber P."/>
            <person name="Bernet E."/>
            <person name="Pullido F."/>
            <person name="Nieckarz M."/>
            <person name="Delaby M."/>
            <person name="Nieves C."/>
            <person name="Viehboeck T."/>
            <person name="Krause N."/>
            <person name="Rivera-Millot A."/>
            <person name="Nakamura A."/>
            <person name="Vischer N."/>
            <person name="VanNieuwenhze M."/>
            <person name="Brun Y."/>
            <person name="Cava F."/>
            <person name="Bulgheresi S."/>
            <person name="Veyrier F."/>
        </authorList>
    </citation>
    <scope>NUCLEOTIDE SEQUENCE</scope>
    <source>
        <strain evidence="7">17694</strain>
    </source>
</reference>
<feature type="chain" id="PRO_5035816628" evidence="5">
    <location>
        <begin position="18"/>
        <end position="130"/>
    </location>
</feature>
<dbReference type="RefSeq" id="WP_027010327.1">
    <property type="nucleotide sequence ID" value="NZ_CP091521.1"/>
</dbReference>
<organism evidence="7 8">
    <name type="scientific">Conchiformibius kuhniae</name>
    <dbReference type="NCBI Taxonomy" id="211502"/>
    <lineage>
        <taxon>Bacteria</taxon>
        <taxon>Pseudomonadati</taxon>
        <taxon>Pseudomonadota</taxon>
        <taxon>Betaproteobacteria</taxon>
        <taxon>Neisseriales</taxon>
        <taxon>Neisseriaceae</taxon>
        <taxon>Conchiformibius</taxon>
    </lineage>
</organism>
<feature type="signal peptide" evidence="5">
    <location>
        <begin position="1"/>
        <end position="17"/>
    </location>
</feature>
<keyword evidence="4" id="KW-0449">Lipoprotein</keyword>
<dbReference type="Proteomes" id="UP000831534">
    <property type="component" value="Chromosome"/>
</dbReference>
<evidence type="ECO:0000313" key="8">
    <source>
        <dbReference type="Proteomes" id="UP000831534"/>
    </source>
</evidence>
<evidence type="ECO:0000313" key="7">
    <source>
        <dbReference type="EMBL" id="UOP05498.1"/>
    </source>
</evidence>
<protein>
    <submittedName>
        <fullName evidence="7">MliC family protein</fullName>
    </submittedName>
</protein>
<dbReference type="Pfam" id="PF09864">
    <property type="entry name" value="MliC"/>
    <property type="match status" value="1"/>
</dbReference>
<name>A0A8T9MYD8_9NEIS</name>
<evidence type="ECO:0000256" key="3">
    <source>
        <dbReference type="ARBA" id="ARBA00023139"/>
    </source>
</evidence>
<feature type="domain" description="C-type lysozyme inhibitor" evidence="6">
    <location>
        <begin position="48"/>
        <end position="116"/>
    </location>
</feature>
<dbReference type="KEGG" id="ckh:LVJ77_05005"/>
<proteinExistence type="predicted"/>
<sequence length="130" mass="13908">MKIQLIAASAAAVCALAACQSPAPGHTVHGTQTGNHQAQAVNMPDEQFVCRNGMTATVKYVGNSRIAVSIDTDNRTVAVMPQVRAASGEMYAANNGLYGKPTQWHQKDGEAAFLFHDPHGNKTETVCRRK</sequence>
<dbReference type="InterPro" id="IPR036328">
    <property type="entry name" value="MliC_sf"/>
</dbReference>
<accession>A0A8T9MYD8</accession>
<evidence type="ECO:0000256" key="5">
    <source>
        <dbReference type="SAM" id="SignalP"/>
    </source>
</evidence>
<dbReference type="Gene3D" id="2.40.128.200">
    <property type="match status" value="1"/>
</dbReference>
<evidence type="ECO:0000256" key="4">
    <source>
        <dbReference type="ARBA" id="ARBA00023288"/>
    </source>
</evidence>
<reference evidence="7" key="2">
    <citation type="submission" date="2024-09" db="EMBL/GenBank/DDBJ databases">
        <authorList>
            <person name="Veyrier F.J."/>
        </authorList>
    </citation>
    <scope>NUCLEOTIDE SEQUENCE</scope>
    <source>
        <strain evidence="7">17694</strain>
    </source>
</reference>
<dbReference type="AlphaFoldDB" id="A0A8T9MYD8"/>
<gene>
    <name evidence="7" type="ORF">LVJ77_05005</name>
</gene>
<keyword evidence="8" id="KW-1185">Reference proteome</keyword>
<keyword evidence="2" id="KW-0472">Membrane</keyword>
<evidence type="ECO:0000256" key="1">
    <source>
        <dbReference type="ARBA" id="ARBA00022729"/>
    </source>
</evidence>
<dbReference type="SUPFAM" id="SSF141488">
    <property type="entry name" value="YdhA-like"/>
    <property type="match status" value="1"/>
</dbReference>
<keyword evidence="1 5" id="KW-0732">Signal</keyword>
<dbReference type="EMBL" id="CP091521">
    <property type="protein sequence ID" value="UOP05498.1"/>
    <property type="molecule type" value="Genomic_DNA"/>
</dbReference>
<keyword evidence="3" id="KW-0564">Palmitate</keyword>
<dbReference type="PROSITE" id="PS51257">
    <property type="entry name" value="PROKAR_LIPOPROTEIN"/>
    <property type="match status" value="1"/>
</dbReference>